<comment type="subcellular location">
    <subcellularLocation>
        <location evidence="1">Cytoplasm</location>
    </subcellularLocation>
</comment>
<feature type="compositionally biased region" description="Basic and acidic residues" evidence="16">
    <location>
        <begin position="503"/>
        <end position="514"/>
    </location>
</feature>
<dbReference type="PANTHER" id="PTHR16036">
    <property type="entry name" value="ANKYRIN REPEAT AND ZINC FINGER DOMAIN-CONTAINING PROTEIN 1"/>
    <property type="match status" value="1"/>
</dbReference>
<evidence type="ECO:0000256" key="11">
    <source>
        <dbReference type="ARBA" id="ARBA00023043"/>
    </source>
</evidence>
<feature type="active site" evidence="14">
    <location>
        <position position="243"/>
    </location>
</feature>
<feature type="compositionally biased region" description="Basic and acidic residues" evidence="16">
    <location>
        <begin position="526"/>
        <end position="537"/>
    </location>
</feature>
<dbReference type="InterPro" id="IPR041175">
    <property type="entry name" value="VLRF1/Vms1"/>
</dbReference>
<keyword evidence="11 13" id="KW-0040">ANK repeat</keyword>
<dbReference type="SUPFAM" id="SSF48403">
    <property type="entry name" value="Ankyrin repeat"/>
    <property type="match status" value="1"/>
</dbReference>
<dbReference type="Pfam" id="PF06294">
    <property type="entry name" value="CH_2"/>
    <property type="match status" value="1"/>
</dbReference>
<keyword evidence="7 14" id="KW-0255">Endonuclease</keyword>
<dbReference type="SMART" id="SM00248">
    <property type="entry name" value="ANK"/>
    <property type="match status" value="1"/>
</dbReference>
<dbReference type="Pfam" id="PF18716">
    <property type="entry name" value="VATC"/>
    <property type="match status" value="1"/>
</dbReference>
<dbReference type="InterPro" id="IPR010441">
    <property type="entry name" value="CH_2"/>
</dbReference>
<keyword evidence="6" id="KW-0677">Repeat</keyword>
<dbReference type="FunFam" id="1.10.418.10:FF:000059">
    <property type="entry name" value="RIKEN cDNA 6430531B16 gene"/>
    <property type="match status" value="1"/>
</dbReference>
<feature type="region of interest" description="Disordered" evidence="16">
    <location>
        <begin position="343"/>
        <end position="392"/>
    </location>
</feature>
<keyword evidence="9 14" id="KW-0378">Hydrolase</keyword>
<evidence type="ECO:0000256" key="12">
    <source>
        <dbReference type="ARBA" id="ARBA00023054"/>
    </source>
</evidence>
<dbReference type="SUPFAM" id="SSF47576">
    <property type="entry name" value="Calponin-homology domain, CH-domain"/>
    <property type="match status" value="1"/>
</dbReference>
<keyword evidence="5" id="KW-0479">Metal-binding</keyword>
<accession>A0AAD9LL15</accession>
<dbReference type="AlphaFoldDB" id="A0AAD9LL15"/>
<dbReference type="GO" id="GO:0036503">
    <property type="term" value="P:ERAD pathway"/>
    <property type="evidence" value="ECO:0007669"/>
    <property type="project" value="TreeGrafter"/>
</dbReference>
<evidence type="ECO:0000313" key="20">
    <source>
        <dbReference type="Proteomes" id="UP001259832"/>
    </source>
</evidence>
<keyword evidence="8" id="KW-0863">Zinc-finger</keyword>
<dbReference type="GO" id="GO:0016787">
    <property type="term" value="F:hydrolase activity"/>
    <property type="evidence" value="ECO:0007669"/>
    <property type="project" value="UniProtKB-KW"/>
</dbReference>
<dbReference type="Proteomes" id="UP001259832">
    <property type="component" value="Unassembled WGS sequence"/>
</dbReference>
<evidence type="ECO:0000256" key="3">
    <source>
        <dbReference type="ARBA" id="ARBA00022490"/>
    </source>
</evidence>
<evidence type="ECO:0000256" key="14">
    <source>
        <dbReference type="PROSITE-ProRule" id="PRU01389"/>
    </source>
</evidence>
<keyword evidence="4 14" id="KW-0540">Nuclease</keyword>
<proteinExistence type="inferred from homology"/>
<dbReference type="PANTHER" id="PTHR16036:SF2">
    <property type="entry name" value="TRNA ENDONUCLEASE ANKZF1"/>
    <property type="match status" value="1"/>
</dbReference>
<evidence type="ECO:0000259" key="17">
    <source>
        <dbReference type="PROSITE" id="PS50021"/>
    </source>
</evidence>
<dbReference type="EMBL" id="JASMQC010000016">
    <property type="protein sequence ID" value="KAK1939204.1"/>
    <property type="molecule type" value="Genomic_DNA"/>
</dbReference>
<name>A0AAD9LL15_9STRA</name>
<evidence type="ECO:0000256" key="7">
    <source>
        <dbReference type="ARBA" id="ARBA00022759"/>
    </source>
</evidence>
<dbReference type="InterPro" id="IPR001715">
    <property type="entry name" value="CH_dom"/>
</dbReference>
<evidence type="ECO:0000256" key="1">
    <source>
        <dbReference type="ARBA" id="ARBA00004496"/>
    </source>
</evidence>
<comment type="domain">
    <text evidence="14">The VLRF1 domain mediates binding to the 60S ribosomal subunit.</text>
</comment>
<evidence type="ECO:0000256" key="16">
    <source>
        <dbReference type="SAM" id="MobiDB-lite"/>
    </source>
</evidence>
<dbReference type="InterPro" id="IPR036872">
    <property type="entry name" value="CH_dom_sf"/>
</dbReference>
<dbReference type="PROSITE" id="PS52044">
    <property type="entry name" value="VLRF1"/>
    <property type="match status" value="1"/>
</dbReference>
<dbReference type="InterPro" id="IPR047139">
    <property type="entry name" value="ANKZ1/VMS1"/>
</dbReference>
<evidence type="ECO:0000256" key="4">
    <source>
        <dbReference type="ARBA" id="ARBA00022722"/>
    </source>
</evidence>
<evidence type="ECO:0000256" key="9">
    <source>
        <dbReference type="ARBA" id="ARBA00022801"/>
    </source>
</evidence>
<dbReference type="GO" id="GO:0004519">
    <property type="term" value="F:endonuclease activity"/>
    <property type="evidence" value="ECO:0007669"/>
    <property type="project" value="UniProtKB-KW"/>
</dbReference>
<keyword evidence="12 15" id="KW-0175">Coiled coil</keyword>
<evidence type="ECO:0000256" key="10">
    <source>
        <dbReference type="ARBA" id="ARBA00022833"/>
    </source>
</evidence>
<gene>
    <name evidence="19" type="ORF">P3T76_008588</name>
</gene>
<feature type="region of interest" description="Disordered" evidence="16">
    <location>
        <begin position="124"/>
        <end position="161"/>
    </location>
</feature>
<dbReference type="InterPro" id="IPR002110">
    <property type="entry name" value="Ankyrin_rpt"/>
</dbReference>
<organism evidence="19 20">
    <name type="scientific">Phytophthora citrophthora</name>
    <dbReference type="NCBI Taxonomy" id="4793"/>
    <lineage>
        <taxon>Eukaryota</taxon>
        <taxon>Sar</taxon>
        <taxon>Stramenopiles</taxon>
        <taxon>Oomycota</taxon>
        <taxon>Peronosporomycetes</taxon>
        <taxon>Peronosporales</taxon>
        <taxon>Peronosporaceae</taxon>
        <taxon>Phytophthora</taxon>
    </lineage>
</organism>
<dbReference type="InterPro" id="IPR041540">
    <property type="entry name" value="VATC"/>
</dbReference>
<keyword evidence="10" id="KW-0862">Zinc</keyword>
<evidence type="ECO:0000313" key="19">
    <source>
        <dbReference type="EMBL" id="KAK1939204.1"/>
    </source>
</evidence>
<evidence type="ECO:0000256" key="5">
    <source>
        <dbReference type="ARBA" id="ARBA00022723"/>
    </source>
</evidence>
<feature type="compositionally biased region" description="Basic and acidic residues" evidence="16">
    <location>
        <begin position="128"/>
        <end position="141"/>
    </location>
</feature>
<feature type="domain" description="Calponin-homology (CH)" evidence="17">
    <location>
        <begin position="612"/>
        <end position="717"/>
    </location>
</feature>
<dbReference type="PROSITE" id="PS50088">
    <property type="entry name" value="ANK_REPEAT"/>
    <property type="match status" value="1"/>
</dbReference>
<dbReference type="GO" id="GO:0005737">
    <property type="term" value="C:cytoplasm"/>
    <property type="evidence" value="ECO:0007669"/>
    <property type="project" value="UniProtKB-SubCell"/>
</dbReference>
<evidence type="ECO:0000256" key="2">
    <source>
        <dbReference type="ARBA" id="ARBA00009262"/>
    </source>
</evidence>
<keyword evidence="3 14" id="KW-0963">Cytoplasm</keyword>
<evidence type="ECO:0000256" key="6">
    <source>
        <dbReference type="ARBA" id="ARBA00022737"/>
    </source>
</evidence>
<feature type="repeat" description="ANK" evidence="13">
    <location>
        <begin position="427"/>
        <end position="459"/>
    </location>
</feature>
<evidence type="ECO:0000256" key="8">
    <source>
        <dbReference type="ARBA" id="ARBA00022771"/>
    </source>
</evidence>
<dbReference type="InterPro" id="IPR036770">
    <property type="entry name" value="Ankyrin_rpt-contain_sf"/>
</dbReference>
<feature type="coiled-coil region" evidence="15">
    <location>
        <begin position="823"/>
        <end position="850"/>
    </location>
</feature>
<dbReference type="Gene3D" id="1.25.40.20">
    <property type="entry name" value="Ankyrin repeat-containing domain"/>
    <property type="match status" value="1"/>
</dbReference>
<sequence length="872" mass="98052">MLHFRIFQVPLMTTKSPAATFGRIALSDLTPSQTSSWTVRAVAGSSRQFERPRPLDESSDVATTTLRLQTATLDERKSVGLRCGTCDVATFESLDEQYAHFKSAAHCVNLKRRAKGLSSLSEEEALEYQEKKDQEKNHEDGEYSSSSSEEEEEEKVAMTTEPVVEFSDGTSVFKVFKNIFPNAEEEEFNPYTSLDTICSSKFRWAIFLLRSGRFAGAVFEKDKALCHKTFQRYTTRRKQGGAQSASDAGGKAKSAGATLRRYNEAALKQDVSALLNEWKDVLKDVELIFLSSGKTDRSTFFPEKNAVLHSDDMRVKRIPFATFRPTFEEVCRVRSDLSSVRFSPLETETQSPTDSAKKSRKKKKKQSSDPMPETEVTADTSQADTEEEEEEVPQIIELVKGNHLSGIKALLSSSEEKDIEVNEVDAKFMTALHHAAANNAISIVEYLLEQGANPSLLDLHNRPPYFLCGLKETRNAFRRYMGEHPGAWDYATAQIPEGLTSEMEQRKKEKEAEKRKRARERKKQQKKEAAEQKRVEAERQEELERKIAAGLACDFCGKYAGKSPFTRLEYKYCSTDCVNGHKRKLMSEAALRRLGGFQDKRAIEMMDLPLDDETLQRVYAWIDEIPLSRPKKSISRDFSDGILAAEVVAFYFPKLVQMHNYSAANSLKQKQYNWSTLNRKVFKRLHISLSKEDIDDLVQCQSGAIEHLLVKLQIKIANYREKRPSFSPVPQTPREASDATDDASSVVSSNSAIAGTVGNGSPTGGSSRAMQTPVDKFGDLSTPLRDLSLQDGDEVSRFMEPPAAPVHPMDSIGKSYIPNSQELAEKDSVIAELRETVQILEMKVQKLEQLVRLKDGKIQTLVAKLRSQKPQI</sequence>
<dbReference type="PROSITE" id="PS50297">
    <property type="entry name" value="ANK_REP_REGION"/>
    <property type="match status" value="1"/>
</dbReference>
<dbReference type="PROSITE" id="PS50021">
    <property type="entry name" value="CH"/>
    <property type="match status" value="1"/>
</dbReference>
<dbReference type="Pfam" id="PF13637">
    <property type="entry name" value="Ank_4"/>
    <property type="match status" value="1"/>
</dbReference>
<reference evidence="19" key="1">
    <citation type="submission" date="2023-08" db="EMBL/GenBank/DDBJ databases">
        <title>Reference Genome Resource for the Citrus Pathogen Phytophthora citrophthora.</title>
        <authorList>
            <person name="Moller H."/>
            <person name="Coetzee B."/>
            <person name="Rose L.J."/>
            <person name="Van Niekerk J.M."/>
        </authorList>
    </citation>
    <scope>NUCLEOTIDE SEQUENCE</scope>
    <source>
        <strain evidence="19">STE-U-9442</strain>
    </source>
</reference>
<dbReference type="Gene3D" id="1.10.418.10">
    <property type="entry name" value="Calponin-like domain"/>
    <property type="match status" value="1"/>
</dbReference>
<feature type="compositionally biased region" description="Polar residues" evidence="16">
    <location>
        <begin position="343"/>
        <end position="354"/>
    </location>
</feature>
<dbReference type="Pfam" id="PF18826">
    <property type="entry name" value="bVLRF1"/>
    <property type="match status" value="1"/>
</dbReference>
<feature type="domain" description="VLRF1" evidence="18">
    <location>
        <begin position="200"/>
        <end position="340"/>
    </location>
</feature>
<evidence type="ECO:0000256" key="13">
    <source>
        <dbReference type="PROSITE-ProRule" id="PRU00023"/>
    </source>
</evidence>
<feature type="region of interest" description="Disordered" evidence="16">
    <location>
        <begin position="723"/>
        <end position="745"/>
    </location>
</feature>
<keyword evidence="20" id="KW-1185">Reference proteome</keyword>
<dbReference type="GO" id="GO:0008270">
    <property type="term" value="F:zinc ion binding"/>
    <property type="evidence" value="ECO:0007669"/>
    <property type="project" value="UniProtKB-KW"/>
</dbReference>
<comment type="similarity">
    <text evidence="2 14">Belongs to the ANKZF1/VMS1 family.</text>
</comment>
<feature type="compositionally biased region" description="Basic residues" evidence="16">
    <location>
        <begin position="515"/>
        <end position="525"/>
    </location>
</feature>
<evidence type="ECO:0000256" key="15">
    <source>
        <dbReference type="SAM" id="Coils"/>
    </source>
</evidence>
<protein>
    <submittedName>
        <fullName evidence="19">Protein vms-1</fullName>
    </submittedName>
</protein>
<comment type="caution">
    <text evidence="19">The sequence shown here is derived from an EMBL/GenBank/DDBJ whole genome shotgun (WGS) entry which is preliminary data.</text>
</comment>
<feature type="region of interest" description="Disordered" evidence="16">
    <location>
        <begin position="499"/>
        <end position="537"/>
    </location>
</feature>
<evidence type="ECO:0000259" key="18">
    <source>
        <dbReference type="PROSITE" id="PS52044"/>
    </source>
</evidence>